<dbReference type="SUPFAM" id="SSF143422">
    <property type="entry name" value="Transposase IS200-like"/>
    <property type="match status" value="1"/>
</dbReference>
<dbReference type="GO" id="GO:0004803">
    <property type="term" value="F:transposase activity"/>
    <property type="evidence" value="ECO:0007669"/>
    <property type="project" value="InterPro"/>
</dbReference>
<gene>
    <name evidence="2" type="ORF">Mal64_14930</name>
</gene>
<protein>
    <submittedName>
        <fullName evidence="2">Transposase IS200 like protein</fullName>
    </submittedName>
</protein>
<keyword evidence="3" id="KW-1185">Reference proteome</keyword>
<dbReference type="PANTHER" id="PTHR36966:SF1">
    <property type="entry name" value="REP-ASSOCIATED TYROSINE TRANSPOSASE"/>
    <property type="match status" value="1"/>
</dbReference>
<organism evidence="2 3">
    <name type="scientific">Pseudobythopirellula maris</name>
    <dbReference type="NCBI Taxonomy" id="2527991"/>
    <lineage>
        <taxon>Bacteria</taxon>
        <taxon>Pseudomonadati</taxon>
        <taxon>Planctomycetota</taxon>
        <taxon>Planctomycetia</taxon>
        <taxon>Pirellulales</taxon>
        <taxon>Lacipirellulaceae</taxon>
        <taxon>Pseudobythopirellula</taxon>
    </lineage>
</organism>
<dbReference type="GO" id="GO:0043565">
    <property type="term" value="F:sequence-specific DNA binding"/>
    <property type="evidence" value="ECO:0007669"/>
    <property type="project" value="TreeGrafter"/>
</dbReference>
<evidence type="ECO:0000313" key="2">
    <source>
        <dbReference type="EMBL" id="TWT91094.1"/>
    </source>
</evidence>
<feature type="domain" description="Transposase IS200-like" evidence="1">
    <location>
        <begin position="16"/>
        <end position="150"/>
    </location>
</feature>
<comment type="caution">
    <text evidence="2">The sequence shown here is derived from an EMBL/GenBank/DDBJ whole genome shotgun (WGS) entry which is preliminary data.</text>
</comment>
<dbReference type="InterPro" id="IPR002686">
    <property type="entry name" value="Transposase_17"/>
</dbReference>
<dbReference type="EMBL" id="SJPQ01000001">
    <property type="protein sequence ID" value="TWT91094.1"/>
    <property type="molecule type" value="Genomic_DNA"/>
</dbReference>
<reference evidence="2 3" key="1">
    <citation type="submission" date="2019-02" db="EMBL/GenBank/DDBJ databases">
        <title>Deep-cultivation of Planctomycetes and their phenomic and genomic characterization uncovers novel biology.</title>
        <authorList>
            <person name="Wiegand S."/>
            <person name="Jogler M."/>
            <person name="Boedeker C."/>
            <person name="Pinto D."/>
            <person name="Vollmers J."/>
            <person name="Rivas-Marin E."/>
            <person name="Kohn T."/>
            <person name="Peeters S.H."/>
            <person name="Heuer A."/>
            <person name="Rast P."/>
            <person name="Oberbeckmann S."/>
            <person name="Bunk B."/>
            <person name="Jeske O."/>
            <person name="Meyerdierks A."/>
            <person name="Storesund J.E."/>
            <person name="Kallscheuer N."/>
            <person name="Luecker S."/>
            <person name="Lage O.M."/>
            <person name="Pohl T."/>
            <person name="Merkel B.J."/>
            <person name="Hornburger P."/>
            <person name="Mueller R.-W."/>
            <person name="Bruemmer F."/>
            <person name="Labrenz M."/>
            <person name="Spormann A.M."/>
            <person name="Op Den Camp H."/>
            <person name="Overmann J."/>
            <person name="Amann R."/>
            <person name="Jetten M.S.M."/>
            <person name="Mascher T."/>
            <person name="Medema M.H."/>
            <person name="Devos D.P."/>
            <person name="Kaster A.-K."/>
            <person name="Ovreas L."/>
            <person name="Rohde M."/>
            <person name="Galperin M.Y."/>
            <person name="Jogler C."/>
        </authorList>
    </citation>
    <scope>NUCLEOTIDE SEQUENCE [LARGE SCALE GENOMIC DNA]</scope>
    <source>
        <strain evidence="2 3">Mal64</strain>
    </source>
</reference>
<accession>A0A5C5ZU44</accession>
<dbReference type="SMART" id="SM01321">
    <property type="entry name" value="Y1_Tnp"/>
    <property type="match status" value="1"/>
</dbReference>
<dbReference type="InterPro" id="IPR036515">
    <property type="entry name" value="Transposase_17_sf"/>
</dbReference>
<name>A0A5C5ZU44_9BACT</name>
<dbReference type="AlphaFoldDB" id="A0A5C5ZU44"/>
<evidence type="ECO:0000259" key="1">
    <source>
        <dbReference type="SMART" id="SM01321"/>
    </source>
</evidence>
<dbReference type="NCBIfam" id="NF047646">
    <property type="entry name" value="REP_Tyr_transpos"/>
    <property type="match status" value="1"/>
</dbReference>
<dbReference type="Gene3D" id="3.30.70.1290">
    <property type="entry name" value="Transposase IS200-like"/>
    <property type="match status" value="1"/>
</dbReference>
<dbReference type="Pfam" id="PF01797">
    <property type="entry name" value="Y1_Tnp"/>
    <property type="match status" value="1"/>
</dbReference>
<dbReference type="GO" id="GO:0006313">
    <property type="term" value="P:DNA transposition"/>
    <property type="evidence" value="ECO:0007669"/>
    <property type="project" value="InterPro"/>
</dbReference>
<dbReference type="PANTHER" id="PTHR36966">
    <property type="entry name" value="REP-ASSOCIATED TYROSINE TRANSPOSASE"/>
    <property type="match status" value="1"/>
</dbReference>
<dbReference type="Proteomes" id="UP000315440">
    <property type="component" value="Unassembled WGS sequence"/>
</dbReference>
<proteinExistence type="predicted"/>
<dbReference type="InterPro" id="IPR052715">
    <property type="entry name" value="RAYT_transposase"/>
</dbReference>
<sequence>MQRVYDNDMPRKSINTPGHAHELTFSCYHGYAFLQANRVRLWFADSIRNACAELDYRLWAYVFMPNHAHLIVRPDGHEYRVDEFLKAVKQPVSRKALAYLTENNPAWVARLSGKRGSRSERHFWQRGGGYDRNVVEPSTLESMIEYIHLNPVRKGLVERAADWEWSSAGWFEGGALNSLPPDPIPPEWITNG</sequence>
<evidence type="ECO:0000313" key="3">
    <source>
        <dbReference type="Proteomes" id="UP000315440"/>
    </source>
</evidence>